<keyword evidence="5" id="KW-0539">Nucleus</keyword>
<name>A0A2S4KLZ6_9HYPO</name>
<keyword evidence="4" id="KW-0804">Transcription</keyword>
<dbReference type="GO" id="GO:0046872">
    <property type="term" value="F:metal ion binding"/>
    <property type="evidence" value="ECO:0007669"/>
    <property type="project" value="UniProtKB-KW"/>
</dbReference>
<proteinExistence type="predicted"/>
<keyword evidence="8" id="KW-1185">Reference proteome</keyword>
<sequence length="572" mass="63135">MQQDQRQHEGQQQRQRPNVNSQGSQQQFPFSSNEASSSLGENVATRDLRSDAAPEFEANMRALMEPGRGAASSNPMALSSIQQLQHNPLPSSASNISLADWSMGSPHARQNIPNQLLALGNSAMSSDWFMTASENGEATPDCQRNELWPAGIPFIPADASISAQLDDGAAGNAMAGDANGNPNFDLLGSLGIPTPNRILPAPNSQELPVPTTGDTSASTPGFGMTVAPPTGNLAASDPKSSSSAEEDDGTRETLHEAVKKTYGEASLPVVAMRRNFEANERQRSCPFHKLNTDDDNVRIVGGYPRTMTRPGMYPPFVHHKLYRCATGEISEPLARAFSCVGAFYASVPTSETFVYSFINQECRRLVRGFHEWPGSDIDMLAVIHAMCIYQILGFFVSSNPAQARQAELHHVYFLKMTRQLIRQYLQSATRTGEESEEVNWGRWIMNETIRRTVFLVNTINTLSCRIQKQNPYYFEPLDDNLVRILPLPAPEAVWKASSFEEWMAAKAQLTPEVTERSRLTLQQVIDQFSVDSDDGAFQSTGRLQQPRNGTCRVPYEQLDGFTRLVIATVGRT</sequence>
<evidence type="ECO:0000256" key="1">
    <source>
        <dbReference type="ARBA" id="ARBA00022723"/>
    </source>
</evidence>
<dbReference type="Proteomes" id="UP000237481">
    <property type="component" value="Unassembled WGS sequence"/>
</dbReference>
<evidence type="ECO:0000256" key="4">
    <source>
        <dbReference type="ARBA" id="ARBA00023163"/>
    </source>
</evidence>
<gene>
    <name evidence="7" type="ORF">TPAR_08580</name>
</gene>
<dbReference type="STRING" id="94208.A0A2S4KLZ6"/>
<evidence type="ECO:0000313" key="7">
    <source>
        <dbReference type="EMBL" id="POR31212.1"/>
    </source>
</evidence>
<keyword evidence="3" id="KW-0805">Transcription regulation</keyword>
<evidence type="ECO:0000256" key="3">
    <source>
        <dbReference type="ARBA" id="ARBA00023015"/>
    </source>
</evidence>
<feature type="region of interest" description="Disordered" evidence="6">
    <location>
        <begin position="1"/>
        <end position="51"/>
    </location>
</feature>
<comment type="caution">
    <text evidence="7">The sequence shown here is derived from an EMBL/GenBank/DDBJ whole genome shotgun (WGS) entry which is preliminary data.</text>
</comment>
<dbReference type="AlphaFoldDB" id="A0A2S4KLZ6"/>
<dbReference type="OrthoDB" id="5423818at2759"/>
<evidence type="ECO:0000313" key="8">
    <source>
        <dbReference type="Proteomes" id="UP000237481"/>
    </source>
</evidence>
<keyword evidence="1" id="KW-0479">Metal-binding</keyword>
<accession>A0A2S4KLZ6</accession>
<keyword evidence="2" id="KW-0862">Zinc</keyword>
<dbReference type="PANTHER" id="PTHR47660:SF3">
    <property type="entry name" value="FINGER DOMAIN PROTEIN, PUTATIVE (AFU_ORTHOLOGUE AFUA_4G03310)-RELATED"/>
    <property type="match status" value="1"/>
</dbReference>
<evidence type="ECO:0000256" key="2">
    <source>
        <dbReference type="ARBA" id="ARBA00022833"/>
    </source>
</evidence>
<reference evidence="7 8" key="1">
    <citation type="submission" date="2018-01" db="EMBL/GenBank/DDBJ databases">
        <title>Harnessing the power of phylogenomics to disentangle the directionality and signatures of interkingdom host jumping in the parasitic fungal genus Tolypocladium.</title>
        <authorList>
            <person name="Quandt C.A."/>
            <person name="Patterson W."/>
            <person name="Spatafora J.W."/>
        </authorList>
    </citation>
    <scope>NUCLEOTIDE SEQUENCE [LARGE SCALE GENOMIC DNA]</scope>
    <source>
        <strain evidence="7 8">NRBC 100945</strain>
    </source>
</reference>
<feature type="compositionally biased region" description="Low complexity" evidence="6">
    <location>
        <begin position="12"/>
        <end position="32"/>
    </location>
</feature>
<protein>
    <recommendedName>
        <fullName evidence="9">Transcription factor domain-containing protein</fullName>
    </recommendedName>
</protein>
<evidence type="ECO:0000256" key="5">
    <source>
        <dbReference type="ARBA" id="ARBA00023242"/>
    </source>
</evidence>
<dbReference type="PANTHER" id="PTHR47660">
    <property type="entry name" value="TRANSCRIPTION FACTOR WITH C2H2 AND ZN(2)-CYS(6) DNA BINDING DOMAIN (EUROFUNG)-RELATED-RELATED"/>
    <property type="match status" value="1"/>
</dbReference>
<organism evidence="7 8">
    <name type="scientific">Tolypocladium paradoxum</name>
    <dbReference type="NCBI Taxonomy" id="94208"/>
    <lineage>
        <taxon>Eukaryota</taxon>
        <taxon>Fungi</taxon>
        <taxon>Dikarya</taxon>
        <taxon>Ascomycota</taxon>
        <taxon>Pezizomycotina</taxon>
        <taxon>Sordariomycetes</taxon>
        <taxon>Hypocreomycetidae</taxon>
        <taxon>Hypocreales</taxon>
        <taxon>Ophiocordycipitaceae</taxon>
        <taxon>Tolypocladium</taxon>
    </lineage>
</organism>
<feature type="region of interest" description="Disordered" evidence="6">
    <location>
        <begin position="200"/>
        <end position="253"/>
    </location>
</feature>
<feature type="compositionally biased region" description="Polar residues" evidence="6">
    <location>
        <begin position="202"/>
        <end position="219"/>
    </location>
</feature>
<feature type="compositionally biased region" description="Basic and acidic residues" evidence="6">
    <location>
        <begin position="1"/>
        <end position="11"/>
    </location>
</feature>
<evidence type="ECO:0008006" key="9">
    <source>
        <dbReference type="Google" id="ProtNLM"/>
    </source>
</evidence>
<dbReference type="EMBL" id="PKSG01001071">
    <property type="protein sequence ID" value="POR31212.1"/>
    <property type="molecule type" value="Genomic_DNA"/>
</dbReference>
<evidence type="ECO:0000256" key="6">
    <source>
        <dbReference type="SAM" id="MobiDB-lite"/>
    </source>
</evidence>